<dbReference type="Gene3D" id="1.10.260.40">
    <property type="entry name" value="lambda repressor-like DNA-binding domains"/>
    <property type="match status" value="1"/>
</dbReference>
<feature type="domain" description="HTH cro/C1-type" evidence="1">
    <location>
        <begin position="14"/>
        <end position="67"/>
    </location>
</feature>
<reference evidence="2" key="2">
    <citation type="submission" date="2020-09" db="EMBL/GenBank/DDBJ databases">
        <authorList>
            <person name="Sun Q."/>
            <person name="Ohkuma M."/>
        </authorList>
    </citation>
    <scope>NUCLEOTIDE SEQUENCE</scope>
    <source>
        <strain evidence="2">JCM 3090</strain>
    </source>
</reference>
<dbReference type="RefSeq" id="WP_268244849.1">
    <property type="nucleotide sequence ID" value="NZ_BMQB01000007.1"/>
</dbReference>
<dbReference type="PROSITE" id="PS50943">
    <property type="entry name" value="HTH_CROC1"/>
    <property type="match status" value="1"/>
</dbReference>
<evidence type="ECO:0000259" key="1">
    <source>
        <dbReference type="PROSITE" id="PS50943"/>
    </source>
</evidence>
<dbReference type="CDD" id="cd00093">
    <property type="entry name" value="HTH_XRE"/>
    <property type="match status" value="1"/>
</dbReference>
<keyword evidence="3" id="KW-1185">Reference proteome</keyword>
<dbReference type="InterPro" id="IPR001387">
    <property type="entry name" value="Cro/C1-type_HTH"/>
</dbReference>
<dbReference type="GO" id="GO:0003677">
    <property type="term" value="F:DNA binding"/>
    <property type="evidence" value="ECO:0007669"/>
    <property type="project" value="InterPro"/>
</dbReference>
<comment type="caution">
    <text evidence="2">The sequence shown here is derived from an EMBL/GenBank/DDBJ whole genome shotgun (WGS) entry which is preliminary data.</text>
</comment>
<dbReference type="Proteomes" id="UP000649739">
    <property type="component" value="Unassembled WGS sequence"/>
</dbReference>
<organism evidence="2 3">
    <name type="scientific">Pilimelia anulata</name>
    <dbReference type="NCBI Taxonomy" id="53371"/>
    <lineage>
        <taxon>Bacteria</taxon>
        <taxon>Bacillati</taxon>
        <taxon>Actinomycetota</taxon>
        <taxon>Actinomycetes</taxon>
        <taxon>Micromonosporales</taxon>
        <taxon>Micromonosporaceae</taxon>
        <taxon>Pilimelia</taxon>
    </lineage>
</organism>
<sequence>MPNSIVNPRFSATLRRLRAERGLSVRDLSRLVHHGKTLVHDLETGRARPGYDIARRLDDALRAGGELAAMAVAGSGLPDPDEAARVAHVVRHPRRVDLSTVASLATVLAHQRRLEDTIGSAAMLGPVVGQLCVIEHLVTETSGHLRSDLVDVASQWAQFAGWLAVATGRPAGAAARFDRALALAAEIGGREMTATALSFKGYLAERMGQPGAMVGLTEAAMRDRGVFIGQRAYDALQLARGHAMRDDRAGVGSALAEAADLTAGFAEYGGPVPDWHYYRSPAFFDIEQGRVYALLGEHEPDGNRRAVDLLAAGLDALPAEQRGAEWAAEYRLHLAHALARAGNPTAARAAAEAVRVVASASGAAALVRRAEELSARLSGDT</sequence>
<dbReference type="SMART" id="SM00530">
    <property type="entry name" value="HTH_XRE"/>
    <property type="match status" value="1"/>
</dbReference>
<name>A0A8J3BAV7_9ACTN</name>
<evidence type="ECO:0000313" key="3">
    <source>
        <dbReference type="Proteomes" id="UP000649739"/>
    </source>
</evidence>
<accession>A0A8J3BAV7</accession>
<dbReference type="Pfam" id="PF13560">
    <property type="entry name" value="HTH_31"/>
    <property type="match status" value="1"/>
</dbReference>
<protein>
    <recommendedName>
        <fullName evidence="1">HTH cro/C1-type domain-containing protein</fullName>
    </recommendedName>
</protein>
<dbReference type="AlphaFoldDB" id="A0A8J3BAV7"/>
<proteinExistence type="predicted"/>
<dbReference type="EMBL" id="BMQB01000007">
    <property type="protein sequence ID" value="GGK00479.1"/>
    <property type="molecule type" value="Genomic_DNA"/>
</dbReference>
<reference evidence="2" key="1">
    <citation type="journal article" date="2014" name="Int. J. Syst. Evol. Microbiol.">
        <title>Complete genome sequence of Corynebacterium casei LMG S-19264T (=DSM 44701T), isolated from a smear-ripened cheese.</title>
        <authorList>
            <consortium name="US DOE Joint Genome Institute (JGI-PGF)"/>
            <person name="Walter F."/>
            <person name="Albersmeier A."/>
            <person name="Kalinowski J."/>
            <person name="Ruckert C."/>
        </authorList>
    </citation>
    <scope>NUCLEOTIDE SEQUENCE</scope>
    <source>
        <strain evidence="2">JCM 3090</strain>
    </source>
</reference>
<dbReference type="InterPro" id="IPR010982">
    <property type="entry name" value="Lambda_DNA-bd_dom_sf"/>
</dbReference>
<evidence type="ECO:0000313" key="2">
    <source>
        <dbReference type="EMBL" id="GGK00479.1"/>
    </source>
</evidence>
<gene>
    <name evidence="2" type="ORF">GCM10010123_32990</name>
</gene>
<dbReference type="SUPFAM" id="SSF47413">
    <property type="entry name" value="lambda repressor-like DNA-binding domains"/>
    <property type="match status" value="1"/>
</dbReference>